<evidence type="ECO:0000313" key="1">
    <source>
        <dbReference type="EMBL" id="SDQ80291.1"/>
    </source>
</evidence>
<dbReference type="InterPro" id="IPR021373">
    <property type="entry name" value="DUF2993"/>
</dbReference>
<gene>
    <name evidence="1" type="ORF">SAMN04489764_2185</name>
</gene>
<dbReference type="STRING" id="35622.SAMN04489764_2185"/>
<accession>A0A1H1DUU8</accession>
<reference evidence="1 2" key="1">
    <citation type="submission" date="2016-10" db="EMBL/GenBank/DDBJ databases">
        <authorList>
            <person name="de Groot N.N."/>
        </authorList>
    </citation>
    <scope>NUCLEOTIDE SEQUENCE [LARGE SCALE GENOMIC DNA]</scope>
    <source>
        <strain evidence="1 2">DSM 43794</strain>
    </source>
</reference>
<dbReference type="RefSeq" id="WP_093258927.1">
    <property type="nucleotide sequence ID" value="NZ_FNKK01000002.1"/>
</dbReference>
<sequence>MRKLIVFLLLLAVVLIILDRVAVAGVQREVSRQVAARYRLDAAPTVTIEGIPFLTQAVAGRYDAVRLEIGRLTERGVELSDVTATLHGVNAPLTQLLQDPVNVQITVERVTGSVVIPRETIERRAPRGVKVSGDGEALTVSGEFLVNNVRIPVRATMEVEVVEGGVRLSPRKVTVAGGISVPPDVTRSLTYTIPIRDLPLNLEITGVRSVPDGLQVTGEAEDVPLR</sequence>
<name>A0A1H1DUU8_9ACTN</name>
<dbReference type="OrthoDB" id="3215846at2"/>
<evidence type="ECO:0000313" key="2">
    <source>
        <dbReference type="Proteomes" id="UP000217103"/>
    </source>
</evidence>
<proteinExistence type="predicted"/>
<organism evidence="1 2">
    <name type="scientific">Thermostaphylospora chromogena</name>
    <dbReference type="NCBI Taxonomy" id="35622"/>
    <lineage>
        <taxon>Bacteria</taxon>
        <taxon>Bacillati</taxon>
        <taxon>Actinomycetota</taxon>
        <taxon>Actinomycetes</taxon>
        <taxon>Streptosporangiales</taxon>
        <taxon>Thermomonosporaceae</taxon>
        <taxon>Thermostaphylospora</taxon>
    </lineage>
</organism>
<evidence type="ECO:0008006" key="3">
    <source>
        <dbReference type="Google" id="ProtNLM"/>
    </source>
</evidence>
<dbReference type="EMBL" id="FNKK01000002">
    <property type="protein sequence ID" value="SDQ80291.1"/>
    <property type="molecule type" value="Genomic_DNA"/>
</dbReference>
<dbReference type="Proteomes" id="UP000217103">
    <property type="component" value="Unassembled WGS sequence"/>
</dbReference>
<protein>
    <recommendedName>
        <fullName evidence="3">DUF2993 domain-containing protein</fullName>
    </recommendedName>
</protein>
<dbReference type="AlphaFoldDB" id="A0A1H1DUU8"/>
<dbReference type="Pfam" id="PF11209">
    <property type="entry name" value="LmeA"/>
    <property type="match status" value="1"/>
</dbReference>
<keyword evidence="2" id="KW-1185">Reference proteome</keyword>